<gene>
    <name evidence="3" type="ORF">ASJ35_03765</name>
    <name evidence="4" type="ORF">FYJ76_01090</name>
    <name evidence="2" type="ORF">TQ39_04260</name>
</gene>
<protein>
    <submittedName>
        <fullName evidence="2">Uncharacterized protein</fullName>
    </submittedName>
</protein>
<dbReference type="Proteomes" id="UP000431913">
    <property type="component" value="Unassembled WGS sequence"/>
</dbReference>
<dbReference type="EMBL" id="LMUA01000003">
    <property type="protein sequence ID" value="KUE77396.1"/>
    <property type="molecule type" value="Genomic_DNA"/>
</dbReference>
<evidence type="ECO:0000313" key="4">
    <source>
        <dbReference type="EMBL" id="MST90541.1"/>
    </source>
</evidence>
<keyword evidence="1" id="KW-1133">Transmembrane helix</keyword>
<keyword evidence="5" id="KW-1185">Reference proteome</keyword>
<evidence type="ECO:0000313" key="6">
    <source>
        <dbReference type="Proteomes" id="UP000053433"/>
    </source>
</evidence>
<keyword evidence="1" id="KW-0812">Transmembrane</keyword>
<dbReference type="GeneID" id="42855845"/>
<sequence length="228" mass="25522">MKRVKAFWNSIWKNDRRLVALCYAVFLAGSILASLYGFAEDAYQRARGNVAQTEISGAQEDVFALTDLEQEGDLYTSTSVDPRMELDLAAVSPTGVPAYVRRVTVRVTFLNMDPGELSVFYKPRADMEEYDATYRVWAHKEAEDGVYTFTLPRGALYGLRLDPGIYSGMQFRLKSVIINEPRGFFEWFLPTRPWLLCLVVVPLLTASVLKYLALAAAALGARRAGGKT</sequence>
<evidence type="ECO:0000313" key="7">
    <source>
        <dbReference type="Proteomes" id="UP000431913"/>
    </source>
</evidence>
<reference evidence="4 7" key="3">
    <citation type="submission" date="2019-08" db="EMBL/GenBank/DDBJ databases">
        <title>In-depth cultivation of the pig gut microbiome towards novel bacterial diversity and tailored functional studies.</title>
        <authorList>
            <person name="Wylensek D."/>
            <person name="Hitch T.C.A."/>
            <person name="Clavel T."/>
        </authorList>
    </citation>
    <scope>NUCLEOTIDE SEQUENCE [LARGE SCALE GENOMIC DNA]</scope>
    <source>
        <strain evidence="4 7">WCA3-601-WT-6J</strain>
    </source>
</reference>
<accession>A0A0D8J1Z6</accession>
<dbReference type="AlphaFoldDB" id="A0A0D8J1Z6"/>
<evidence type="ECO:0000313" key="5">
    <source>
        <dbReference type="Proteomes" id="UP000032483"/>
    </source>
</evidence>
<evidence type="ECO:0000256" key="1">
    <source>
        <dbReference type="SAM" id="Phobius"/>
    </source>
</evidence>
<dbReference type="EMBL" id="JXXK01000004">
    <property type="protein sequence ID" value="KJF40749.1"/>
    <property type="molecule type" value="Genomic_DNA"/>
</dbReference>
<proteinExistence type="predicted"/>
<evidence type="ECO:0000313" key="2">
    <source>
        <dbReference type="EMBL" id="KJF40749.1"/>
    </source>
</evidence>
<keyword evidence="1" id="KW-0472">Membrane</keyword>
<accession>A0A0W7TU88</accession>
<feature type="transmembrane region" description="Helical" evidence="1">
    <location>
        <begin position="193"/>
        <end position="219"/>
    </location>
</feature>
<organism evidence="2 5">
    <name type="scientific">Ruthenibacterium lactatiformans</name>
    <dbReference type="NCBI Taxonomy" id="1550024"/>
    <lineage>
        <taxon>Bacteria</taxon>
        <taxon>Bacillati</taxon>
        <taxon>Bacillota</taxon>
        <taxon>Clostridia</taxon>
        <taxon>Eubacteriales</taxon>
        <taxon>Oscillospiraceae</taxon>
        <taxon>Ruthenibacterium</taxon>
    </lineage>
</organism>
<name>A0A0D8J1Z6_9FIRM</name>
<dbReference type="RefSeq" id="WP_050004681.1">
    <property type="nucleotide sequence ID" value="NZ_CAUBPW010000016.1"/>
</dbReference>
<comment type="caution">
    <text evidence="2">The sequence shown here is derived from an EMBL/GenBank/DDBJ whole genome shotgun (WGS) entry which is preliminary data.</text>
</comment>
<dbReference type="EMBL" id="VUNJ01000001">
    <property type="protein sequence ID" value="MST90541.1"/>
    <property type="molecule type" value="Genomic_DNA"/>
</dbReference>
<evidence type="ECO:0000313" key="3">
    <source>
        <dbReference type="EMBL" id="KUE77396.1"/>
    </source>
</evidence>
<dbReference type="Proteomes" id="UP000032483">
    <property type="component" value="Unassembled WGS sequence"/>
</dbReference>
<reference evidence="2" key="1">
    <citation type="submission" date="2015-02" db="EMBL/GenBank/DDBJ databases">
        <title>A novel member of the family Ruminococcaceae isolated from human feces.</title>
        <authorList>
            <person name="Shkoporov A.N."/>
            <person name="Chaplin A.V."/>
            <person name="Motuzova O.V."/>
            <person name="Kafarskaia L.I."/>
            <person name="Khokhlova E.V."/>
            <person name="Efimov B.A."/>
        </authorList>
    </citation>
    <scope>NUCLEOTIDE SEQUENCE [LARGE SCALE GENOMIC DNA]</scope>
    <source>
        <strain evidence="2">585-1</strain>
    </source>
</reference>
<dbReference type="Proteomes" id="UP000053433">
    <property type="component" value="Unassembled WGS sequence"/>
</dbReference>
<reference evidence="3 6" key="2">
    <citation type="submission" date="2015-10" db="EMBL/GenBank/DDBJ databases">
        <title>A novel member of the family Ruminococcaceae isolated from human faeces.</title>
        <authorList>
            <person name="Shkoporov A.N."/>
            <person name="Chaplin A.V."/>
            <person name="Motuzova O.V."/>
            <person name="Kafarskaia L.I."/>
            <person name="Efimov B.A."/>
        </authorList>
    </citation>
    <scope>NUCLEOTIDE SEQUENCE [LARGE SCALE GENOMIC DNA]</scope>
    <source>
        <strain evidence="3 6">668</strain>
    </source>
</reference>